<keyword evidence="3" id="KW-1185">Reference proteome</keyword>
<evidence type="ECO:0000259" key="1">
    <source>
        <dbReference type="Pfam" id="PF20209"/>
    </source>
</evidence>
<protein>
    <recommendedName>
        <fullName evidence="1">DUF6570 domain-containing protein</fullName>
    </recommendedName>
</protein>
<dbReference type="OrthoDB" id="432234at2759"/>
<dbReference type="EMBL" id="VDMD01000001">
    <property type="protein sequence ID" value="TRM69041.1"/>
    <property type="molecule type" value="Genomic_DNA"/>
</dbReference>
<accession>A0A550CW84</accession>
<proteinExistence type="predicted"/>
<feature type="domain" description="DUF6570" evidence="1">
    <location>
        <begin position="71"/>
        <end position="181"/>
    </location>
</feature>
<evidence type="ECO:0000313" key="2">
    <source>
        <dbReference type="EMBL" id="TRM69041.1"/>
    </source>
</evidence>
<evidence type="ECO:0000313" key="3">
    <source>
        <dbReference type="Proteomes" id="UP000320762"/>
    </source>
</evidence>
<reference evidence="2 3" key="1">
    <citation type="journal article" date="2019" name="New Phytol.">
        <title>Comparative genomics reveals unique wood-decay strategies and fruiting body development in the Schizophyllaceae.</title>
        <authorList>
            <person name="Almasi E."/>
            <person name="Sahu N."/>
            <person name="Krizsan K."/>
            <person name="Balint B."/>
            <person name="Kovacs G.M."/>
            <person name="Kiss B."/>
            <person name="Cseklye J."/>
            <person name="Drula E."/>
            <person name="Henrissat B."/>
            <person name="Nagy I."/>
            <person name="Chovatia M."/>
            <person name="Adam C."/>
            <person name="LaButti K."/>
            <person name="Lipzen A."/>
            <person name="Riley R."/>
            <person name="Grigoriev I.V."/>
            <person name="Nagy L.G."/>
        </authorList>
    </citation>
    <scope>NUCLEOTIDE SEQUENCE [LARGE SCALE GENOMIC DNA]</scope>
    <source>
        <strain evidence="2 3">NL-1724</strain>
    </source>
</reference>
<dbReference type="AlphaFoldDB" id="A0A550CW84"/>
<dbReference type="Proteomes" id="UP000320762">
    <property type="component" value="Unassembled WGS sequence"/>
</dbReference>
<dbReference type="InterPro" id="IPR046700">
    <property type="entry name" value="DUF6570"/>
</dbReference>
<dbReference type="STRING" id="97359.A0A550CW84"/>
<comment type="caution">
    <text evidence="2">The sequence shown here is derived from an EMBL/GenBank/DDBJ whole genome shotgun (WGS) entry which is preliminary data.</text>
</comment>
<name>A0A550CW84_9AGAR</name>
<sequence>MDAEQDPEAALSARSERVVRDFHRALDEIQWEHCTACREKGFNLKVVNGECKRCRDVEIGKRLWTDANKTNPLPADQYPECLKGLTPVEEMLISAVKVHMQVRYTSGGQRQYRDHIVNFHQNITEVATTLPRLPEDIDMVIIRAHGVDLSHHVDFLVRREPVKRALEYKIANDPAYAGYALPSDEELAQMLPEYANVADRLTVLEANPENSAPGGLQPGPAQAAGEEAVDIEEAIHQGVLNLGATQTDEVAEVRRQTDDILNTNGRAAPRYV</sequence>
<gene>
    <name evidence="2" type="ORF">BD626DRAFT_390550</name>
</gene>
<dbReference type="Pfam" id="PF20209">
    <property type="entry name" value="DUF6570"/>
    <property type="match status" value="1"/>
</dbReference>
<organism evidence="2 3">
    <name type="scientific">Schizophyllum amplum</name>
    <dbReference type="NCBI Taxonomy" id="97359"/>
    <lineage>
        <taxon>Eukaryota</taxon>
        <taxon>Fungi</taxon>
        <taxon>Dikarya</taxon>
        <taxon>Basidiomycota</taxon>
        <taxon>Agaricomycotina</taxon>
        <taxon>Agaricomycetes</taxon>
        <taxon>Agaricomycetidae</taxon>
        <taxon>Agaricales</taxon>
        <taxon>Schizophyllaceae</taxon>
        <taxon>Schizophyllum</taxon>
    </lineage>
</organism>